<sequence>MHDIAVREHENRTSSIARSSYSDVTMEADACSARPCLPPHCKEGAPRLVFIVSELASSSKAALQQVTGLDCLHSPESSPEVTPFAVSEPHHQPRDCRLWGTLEIWI</sequence>
<reference evidence="1 2" key="1">
    <citation type="submission" date="2019-01" db="EMBL/GenBank/DDBJ databases">
        <title>Draft Genome and Complete Hox-Cluster Characterization of the Sterlet Sturgeon (Acipenser ruthenus).</title>
        <authorList>
            <person name="Wei Q."/>
        </authorList>
    </citation>
    <scope>NUCLEOTIDE SEQUENCE [LARGE SCALE GENOMIC DNA]</scope>
    <source>
        <strain evidence="1">WHYD16114868_AA</strain>
        <tissue evidence="1">Blood</tissue>
    </source>
</reference>
<comment type="caution">
    <text evidence="1">The sequence shown here is derived from an EMBL/GenBank/DDBJ whole genome shotgun (WGS) entry which is preliminary data.</text>
</comment>
<dbReference type="Proteomes" id="UP000289886">
    <property type="component" value="Unassembled WGS sequence"/>
</dbReference>
<name>A0A662YP86_ACIRT</name>
<evidence type="ECO:0000313" key="2">
    <source>
        <dbReference type="Proteomes" id="UP000289886"/>
    </source>
</evidence>
<protein>
    <submittedName>
        <fullName evidence="1">Uncharacterized protein</fullName>
    </submittedName>
</protein>
<organism evidence="1 2">
    <name type="scientific">Acipenser ruthenus</name>
    <name type="common">Sterlet sturgeon</name>
    <dbReference type="NCBI Taxonomy" id="7906"/>
    <lineage>
        <taxon>Eukaryota</taxon>
        <taxon>Metazoa</taxon>
        <taxon>Chordata</taxon>
        <taxon>Craniata</taxon>
        <taxon>Vertebrata</taxon>
        <taxon>Euteleostomi</taxon>
        <taxon>Actinopterygii</taxon>
        <taxon>Chondrostei</taxon>
        <taxon>Acipenseriformes</taxon>
        <taxon>Acipenseridae</taxon>
        <taxon>Acipenser</taxon>
    </lineage>
</organism>
<dbReference type="AlphaFoldDB" id="A0A662YP86"/>
<gene>
    <name evidence="1" type="ORF">EOD39_13765</name>
</gene>
<dbReference type="EMBL" id="SCEB01000872">
    <property type="protein sequence ID" value="RXM97955.1"/>
    <property type="molecule type" value="Genomic_DNA"/>
</dbReference>
<accession>A0A662YP86</accession>
<evidence type="ECO:0000313" key="1">
    <source>
        <dbReference type="EMBL" id="RXM97955.1"/>
    </source>
</evidence>
<keyword evidence="2" id="KW-1185">Reference proteome</keyword>
<proteinExistence type="predicted"/>